<keyword evidence="3 5" id="KW-1133">Transmembrane helix</keyword>
<reference evidence="7" key="2">
    <citation type="submission" date="2020-09" db="EMBL/GenBank/DDBJ databases">
        <authorList>
            <person name="Sun Q."/>
            <person name="Zhou Y."/>
        </authorList>
    </citation>
    <scope>NUCLEOTIDE SEQUENCE</scope>
    <source>
        <strain evidence="7">CGMCC 4.7308</strain>
    </source>
</reference>
<evidence type="ECO:0000256" key="2">
    <source>
        <dbReference type="ARBA" id="ARBA00022692"/>
    </source>
</evidence>
<evidence type="ECO:0000313" key="7">
    <source>
        <dbReference type="EMBL" id="GGM07865.1"/>
    </source>
</evidence>
<dbReference type="PANTHER" id="PTHR39344">
    <property type="entry name" value="UPF0182 PROTEIN SLL1060"/>
    <property type="match status" value="1"/>
</dbReference>
<feature type="transmembrane region" description="Helical" evidence="5">
    <location>
        <begin position="208"/>
        <end position="229"/>
    </location>
</feature>
<reference evidence="7" key="1">
    <citation type="journal article" date="2014" name="Int. J. Syst. Evol. Microbiol.">
        <title>Complete genome sequence of Corynebacterium casei LMG S-19264T (=DSM 44701T), isolated from a smear-ripened cheese.</title>
        <authorList>
            <consortium name="US DOE Joint Genome Institute (JGI-PGF)"/>
            <person name="Walter F."/>
            <person name="Albersmeier A."/>
            <person name="Kalinowski J."/>
            <person name="Ruckert C."/>
        </authorList>
    </citation>
    <scope>NUCLEOTIDE SEQUENCE</scope>
    <source>
        <strain evidence="7">CGMCC 4.7308</strain>
    </source>
</reference>
<dbReference type="PANTHER" id="PTHR39344:SF1">
    <property type="entry name" value="UPF0182 PROTEIN SLL1060"/>
    <property type="match status" value="1"/>
</dbReference>
<dbReference type="Pfam" id="PF03699">
    <property type="entry name" value="UPF0182"/>
    <property type="match status" value="1"/>
</dbReference>
<gene>
    <name evidence="7" type="ORF">GCM10011594_29800</name>
</gene>
<dbReference type="EMBL" id="BMNA01000005">
    <property type="protein sequence ID" value="GGM07865.1"/>
    <property type="molecule type" value="Genomic_DNA"/>
</dbReference>
<feature type="transmembrane region" description="Helical" evidence="5">
    <location>
        <begin position="63"/>
        <end position="85"/>
    </location>
</feature>
<dbReference type="AlphaFoldDB" id="A0A917WJ68"/>
<feature type="compositionally biased region" description="Low complexity" evidence="6">
    <location>
        <begin position="883"/>
        <end position="910"/>
    </location>
</feature>
<keyword evidence="2 5" id="KW-0812">Transmembrane</keyword>
<evidence type="ECO:0000256" key="5">
    <source>
        <dbReference type="HAMAP-Rule" id="MF_01600"/>
    </source>
</evidence>
<dbReference type="GO" id="GO:0005576">
    <property type="term" value="C:extracellular region"/>
    <property type="evidence" value="ECO:0007669"/>
    <property type="project" value="TreeGrafter"/>
</dbReference>
<dbReference type="GO" id="GO:0005886">
    <property type="term" value="C:plasma membrane"/>
    <property type="evidence" value="ECO:0007669"/>
    <property type="project" value="UniProtKB-SubCell"/>
</dbReference>
<name>A0A917WJ68_9ACTN</name>
<keyword evidence="4 5" id="KW-0472">Membrane</keyword>
<proteinExistence type="inferred from homology"/>
<dbReference type="HAMAP" id="MF_01600">
    <property type="entry name" value="UPF0182"/>
    <property type="match status" value="1"/>
</dbReference>
<feature type="transmembrane region" description="Helical" evidence="5">
    <location>
        <begin position="166"/>
        <end position="187"/>
    </location>
</feature>
<dbReference type="NCBIfam" id="NF000825">
    <property type="entry name" value="PRK00068.1"/>
    <property type="match status" value="1"/>
</dbReference>
<keyword evidence="8" id="KW-1185">Reference proteome</keyword>
<evidence type="ECO:0000256" key="1">
    <source>
        <dbReference type="ARBA" id="ARBA00022475"/>
    </source>
</evidence>
<evidence type="ECO:0000313" key="8">
    <source>
        <dbReference type="Proteomes" id="UP000655208"/>
    </source>
</evidence>
<comment type="similarity">
    <text evidence="5">Belongs to the UPF0182 family.</text>
</comment>
<dbReference type="Proteomes" id="UP000655208">
    <property type="component" value="Unassembled WGS sequence"/>
</dbReference>
<feature type="transmembrane region" description="Helical" evidence="5">
    <location>
        <begin position="20"/>
        <end position="43"/>
    </location>
</feature>
<protein>
    <recommendedName>
        <fullName evidence="5">UPF0182 protein GCM10011594_29800</fullName>
    </recommendedName>
</protein>
<evidence type="ECO:0000256" key="3">
    <source>
        <dbReference type="ARBA" id="ARBA00022989"/>
    </source>
</evidence>
<feature type="transmembrane region" description="Helical" evidence="5">
    <location>
        <begin position="285"/>
        <end position="305"/>
    </location>
</feature>
<evidence type="ECO:0000256" key="6">
    <source>
        <dbReference type="SAM" id="MobiDB-lite"/>
    </source>
</evidence>
<keyword evidence="1 5" id="KW-1003">Cell membrane</keyword>
<feature type="region of interest" description="Disordered" evidence="6">
    <location>
        <begin position="960"/>
        <end position="981"/>
    </location>
</feature>
<comment type="caution">
    <text evidence="7">The sequence shown here is derived from an EMBL/GenBank/DDBJ whole genome shotgun (WGS) entry which is preliminary data.</text>
</comment>
<evidence type="ECO:0000256" key="4">
    <source>
        <dbReference type="ARBA" id="ARBA00023136"/>
    </source>
</evidence>
<sequence length="981" mass="105732">MAMRPPVGMPSMSKRAKRVLLTIVGLIVLAVLWFQFVGIWVDWEWYGEVGFREVYGTQFVTRVLLFLIAGLGSGAVVALALLAAYRSRPVFVPAGEVDPLSPYRTVVATRPRVFALSIAGLVGLICGLSAQGNWTVVQLFLHAQTFGQVDAQFGHDVGFYVFRLPFIQMIMTWLFVVVAIAFFAVLVTQYLFGGIRLSGPGRRISSQAAFQLSLLIGIFVLIKAVQYWFDRYDLLFSNRGGLFTGASYTDVKAVLPAKIILMVIAAVCAVGFVVGAFLRSIRLPAVALALLVLSSVLIGGVWPLILQQVVVNPNGITKEPPYIQRSIAATQAAYGLGEDKVSYTNYADVTNATPSALLSDPSVQNARLLDPNILSDTFTQRQQLQNFYGFAPQLNVDRYTIDGRTQDFIVALRELNVDNLQANQKNWINEHLVFTHGNGLVAAPANQAPGGYPEFTVSDVSNQGAIKVDQPRIYYGQLASNYAIVGSESKDQNIEYDGSGDAGQGAFTYDGRGGVRVGNLFQRLVFATEYGEPNFLFSSEINGNSKILYNRDPRDRVEKAAPFLTVDTKPYPAVIDGRIQWIVDGYTTAANFPYAQNVTLSDATNNSQTATGSATGQVNSQVSYIRNSVKATVDAYDGTVTLYAIDESDPVLKAWEQVFPGLVQPSSAVSPELRAHFKYPQDLFEVQRQLLARYHLDNPVDFFQNSNFWRVPDDPTESGVTASQPPYYQQVALPGQSSTSFQLTSVLTGFGRPFLSAYMAVGNDPDDYGKITVLQLPSNTQTPGPVQIQQTLLNNSAISQYIGTRQRPGVSTIVYGNLLTLPTSKGLLYIEPLYQRGISAQASPQLTQILVWFGNRVGNGDTVAAALQNASSSNQVTPPPDNGSGQTSGSSSPPPSSSSSGPTTSAPSGSVTPEQALAAINRANQDLAAAKQSQDLGRIGAATQRLEEAVNQYFQVAGTPAAAPPAASGSAPPTSSASVGG</sequence>
<feature type="transmembrane region" description="Helical" evidence="5">
    <location>
        <begin position="113"/>
        <end position="130"/>
    </location>
</feature>
<comment type="subcellular location">
    <subcellularLocation>
        <location evidence="5">Cell membrane</location>
        <topology evidence="5">Multi-pass membrane protein</topology>
    </subcellularLocation>
</comment>
<feature type="region of interest" description="Disordered" evidence="6">
    <location>
        <begin position="870"/>
        <end position="923"/>
    </location>
</feature>
<dbReference type="InterPro" id="IPR005372">
    <property type="entry name" value="UPF0182"/>
</dbReference>
<feature type="transmembrane region" description="Helical" evidence="5">
    <location>
        <begin position="259"/>
        <end position="278"/>
    </location>
</feature>
<accession>A0A917WJ68</accession>
<organism evidence="7 8">
    <name type="scientific">Nakamurella endophytica</name>
    <dbReference type="NCBI Taxonomy" id="1748367"/>
    <lineage>
        <taxon>Bacteria</taxon>
        <taxon>Bacillati</taxon>
        <taxon>Actinomycetota</taxon>
        <taxon>Actinomycetes</taxon>
        <taxon>Nakamurellales</taxon>
        <taxon>Nakamurellaceae</taxon>
        <taxon>Nakamurella</taxon>
    </lineage>
</organism>